<protein>
    <submittedName>
        <fullName evidence="2">Uncharacterized protein</fullName>
    </submittedName>
</protein>
<dbReference type="EMBL" id="BGZK01000412">
    <property type="protein sequence ID" value="GBP42101.1"/>
    <property type="molecule type" value="Genomic_DNA"/>
</dbReference>
<evidence type="ECO:0000313" key="3">
    <source>
        <dbReference type="Proteomes" id="UP000299102"/>
    </source>
</evidence>
<evidence type="ECO:0000256" key="1">
    <source>
        <dbReference type="SAM" id="MobiDB-lite"/>
    </source>
</evidence>
<name>A0A4C1VTQ8_EUMVA</name>
<organism evidence="2 3">
    <name type="scientific">Eumeta variegata</name>
    <name type="common">Bagworm moth</name>
    <name type="synonym">Eumeta japonica</name>
    <dbReference type="NCBI Taxonomy" id="151549"/>
    <lineage>
        <taxon>Eukaryota</taxon>
        <taxon>Metazoa</taxon>
        <taxon>Ecdysozoa</taxon>
        <taxon>Arthropoda</taxon>
        <taxon>Hexapoda</taxon>
        <taxon>Insecta</taxon>
        <taxon>Pterygota</taxon>
        <taxon>Neoptera</taxon>
        <taxon>Endopterygota</taxon>
        <taxon>Lepidoptera</taxon>
        <taxon>Glossata</taxon>
        <taxon>Ditrysia</taxon>
        <taxon>Tineoidea</taxon>
        <taxon>Psychidae</taxon>
        <taxon>Oiketicinae</taxon>
        <taxon>Eumeta</taxon>
    </lineage>
</organism>
<accession>A0A4C1VTQ8</accession>
<dbReference type="AlphaFoldDB" id="A0A4C1VTQ8"/>
<gene>
    <name evidence="2" type="ORF">EVAR_21105_1</name>
</gene>
<keyword evidence="3" id="KW-1185">Reference proteome</keyword>
<sequence>MRIVHIREVVADKNNKQTASAAIGRRAGGGASASAARRPPRARPAVAAFGAIALHVLRISPKLDRLIC</sequence>
<feature type="region of interest" description="Disordered" evidence="1">
    <location>
        <begin position="17"/>
        <end position="39"/>
    </location>
</feature>
<evidence type="ECO:0000313" key="2">
    <source>
        <dbReference type="EMBL" id="GBP42101.1"/>
    </source>
</evidence>
<dbReference type="Proteomes" id="UP000299102">
    <property type="component" value="Unassembled WGS sequence"/>
</dbReference>
<reference evidence="2 3" key="1">
    <citation type="journal article" date="2019" name="Commun. Biol.">
        <title>The bagworm genome reveals a unique fibroin gene that provides high tensile strength.</title>
        <authorList>
            <person name="Kono N."/>
            <person name="Nakamura H."/>
            <person name="Ohtoshi R."/>
            <person name="Tomita M."/>
            <person name="Numata K."/>
            <person name="Arakawa K."/>
        </authorList>
    </citation>
    <scope>NUCLEOTIDE SEQUENCE [LARGE SCALE GENOMIC DNA]</scope>
</reference>
<comment type="caution">
    <text evidence="2">The sequence shown here is derived from an EMBL/GenBank/DDBJ whole genome shotgun (WGS) entry which is preliminary data.</text>
</comment>
<proteinExistence type="predicted"/>